<gene>
    <name evidence="2" type="ORF">Pla8534_64040</name>
</gene>
<dbReference type="EMBL" id="CP036433">
    <property type="protein sequence ID" value="QDU98535.1"/>
    <property type="molecule type" value="Genomic_DNA"/>
</dbReference>
<keyword evidence="3" id="KW-1185">Reference proteome</keyword>
<dbReference type="KEGG" id="lcre:Pla8534_64040"/>
<feature type="transmembrane region" description="Helical" evidence="1">
    <location>
        <begin position="68"/>
        <end position="87"/>
    </location>
</feature>
<reference evidence="2 3" key="1">
    <citation type="submission" date="2019-02" db="EMBL/GenBank/DDBJ databases">
        <title>Deep-cultivation of Planctomycetes and their phenomic and genomic characterization uncovers novel biology.</title>
        <authorList>
            <person name="Wiegand S."/>
            <person name="Jogler M."/>
            <person name="Boedeker C."/>
            <person name="Pinto D."/>
            <person name="Vollmers J."/>
            <person name="Rivas-Marin E."/>
            <person name="Kohn T."/>
            <person name="Peeters S.H."/>
            <person name="Heuer A."/>
            <person name="Rast P."/>
            <person name="Oberbeckmann S."/>
            <person name="Bunk B."/>
            <person name="Jeske O."/>
            <person name="Meyerdierks A."/>
            <person name="Storesund J.E."/>
            <person name="Kallscheuer N."/>
            <person name="Luecker S."/>
            <person name="Lage O.M."/>
            <person name="Pohl T."/>
            <person name="Merkel B.J."/>
            <person name="Hornburger P."/>
            <person name="Mueller R.-W."/>
            <person name="Bruemmer F."/>
            <person name="Labrenz M."/>
            <person name="Spormann A.M."/>
            <person name="Op den Camp H."/>
            <person name="Overmann J."/>
            <person name="Amann R."/>
            <person name="Jetten M.S.M."/>
            <person name="Mascher T."/>
            <person name="Medema M.H."/>
            <person name="Devos D.P."/>
            <person name="Kaster A.-K."/>
            <person name="Ovreas L."/>
            <person name="Rohde M."/>
            <person name="Galperin M.Y."/>
            <person name="Jogler C."/>
        </authorList>
    </citation>
    <scope>NUCLEOTIDE SEQUENCE [LARGE SCALE GENOMIC DNA]</scope>
    <source>
        <strain evidence="2 3">Pla85_3_4</strain>
    </source>
</reference>
<proteinExistence type="predicted"/>
<dbReference type="Proteomes" id="UP000317648">
    <property type="component" value="Chromosome"/>
</dbReference>
<evidence type="ECO:0000313" key="3">
    <source>
        <dbReference type="Proteomes" id="UP000317648"/>
    </source>
</evidence>
<accession>A0A518E372</accession>
<keyword evidence="1" id="KW-0812">Transmembrane</keyword>
<sequence length="130" mass="13704">MQIGAVLARMGLLFFALAVAFLGAAPIGFWLFGWEGVAAAGLAVAVCSFAGAVAELSPLFFSQVLTQVLFSMLLRVSLPMGACLALVGLKHPLVEAGAIYQLLVFYLITLIVESSLAVGRMRRQESIGSL</sequence>
<evidence type="ECO:0000256" key="1">
    <source>
        <dbReference type="SAM" id="Phobius"/>
    </source>
</evidence>
<keyword evidence="1" id="KW-1133">Transmembrane helix</keyword>
<keyword evidence="1" id="KW-0472">Membrane</keyword>
<evidence type="ECO:0000313" key="2">
    <source>
        <dbReference type="EMBL" id="QDU98535.1"/>
    </source>
</evidence>
<feature type="transmembrane region" description="Helical" evidence="1">
    <location>
        <begin position="38"/>
        <end position="61"/>
    </location>
</feature>
<feature type="transmembrane region" description="Helical" evidence="1">
    <location>
        <begin position="99"/>
        <end position="119"/>
    </location>
</feature>
<name>A0A518E372_9BACT</name>
<organism evidence="2 3">
    <name type="scientific">Lignipirellula cremea</name>
    <dbReference type="NCBI Taxonomy" id="2528010"/>
    <lineage>
        <taxon>Bacteria</taxon>
        <taxon>Pseudomonadati</taxon>
        <taxon>Planctomycetota</taxon>
        <taxon>Planctomycetia</taxon>
        <taxon>Pirellulales</taxon>
        <taxon>Pirellulaceae</taxon>
        <taxon>Lignipirellula</taxon>
    </lineage>
</organism>
<protein>
    <submittedName>
        <fullName evidence="2">Uncharacterized protein</fullName>
    </submittedName>
</protein>
<dbReference type="AlphaFoldDB" id="A0A518E372"/>
<feature type="transmembrane region" description="Helical" evidence="1">
    <location>
        <begin position="12"/>
        <end position="32"/>
    </location>
</feature>